<dbReference type="InterPro" id="IPR005471">
    <property type="entry name" value="Tscrpt_reg_IclR_N"/>
</dbReference>
<evidence type="ECO:0000313" key="7">
    <source>
        <dbReference type="Proteomes" id="UP000537161"/>
    </source>
</evidence>
<evidence type="ECO:0000259" key="5">
    <source>
        <dbReference type="PROSITE" id="PS51078"/>
    </source>
</evidence>
<dbReference type="Gene3D" id="1.10.10.10">
    <property type="entry name" value="Winged helix-like DNA-binding domain superfamily/Winged helix DNA-binding domain"/>
    <property type="match status" value="1"/>
</dbReference>
<name>A0A7W9B9D8_9SPHN</name>
<accession>A0A7W9B9D8</accession>
<evidence type="ECO:0000256" key="2">
    <source>
        <dbReference type="ARBA" id="ARBA00023125"/>
    </source>
</evidence>
<dbReference type="RefSeq" id="WP_184101558.1">
    <property type="nucleotide sequence ID" value="NZ_JACIJH010000023.1"/>
</dbReference>
<dbReference type="Pfam" id="PF09339">
    <property type="entry name" value="HTH_IclR"/>
    <property type="match status" value="1"/>
</dbReference>
<dbReference type="SUPFAM" id="SSF46785">
    <property type="entry name" value="Winged helix' DNA-binding domain"/>
    <property type="match status" value="1"/>
</dbReference>
<dbReference type="PROSITE" id="PS51077">
    <property type="entry name" value="HTH_ICLR"/>
    <property type="match status" value="1"/>
</dbReference>
<dbReference type="PANTHER" id="PTHR30136">
    <property type="entry name" value="HELIX-TURN-HELIX TRANSCRIPTIONAL REGULATOR, ICLR FAMILY"/>
    <property type="match status" value="1"/>
</dbReference>
<feature type="domain" description="HTH iclR-type" evidence="4">
    <location>
        <begin position="7"/>
        <end position="68"/>
    </location>
</feature>
<dbReference type="GO" id="GO:0003677">
    <property type="term" value="F:DNA binding"/>
    <property type="evidence" value="ECO:0007669"/>
    <property type="project" value="UniProtKB-KW"/>
</dbReference>
<gene>
    <name evidence="6" type="ORF">FHR21_004035</name>
</gene>
<organism evidence="6 7">
    <name type="scientific">Sphingopyxis panaciterrulae</name>
    <dbReference type="NCBI Taxonomy" id="462372"/>
    <lineage>
        <taxon>Bacteria</taxon>
        <taxon>Pseudomonadati</taxon>
        <taxon>Pseudomonadota</taxon>
        <taxon>Alphaproteobacteria</taxon>
        <taxon>Sphingomonadales</taxon>
        <taxon>Sphingomonadaceae</taxon>
        <taxon>Sphingopyxis</taxon>
    </lineage>
</organism>
<evidence type="ECO:0000256" key="1">
    <source>
        <dbReference type="ARBA" id="ARBA00023015"/>
    </source>
</evidence>
<sequence>MDRGIPIRSLSRGIAVLKAINLNGSMTIMEICEACAMPYATTSRIVQTLVFEGLIARDPGRKRYRATGLVRALAQGFQGSGRLATAARPHILDLTRRIGWPVSITTRIGPDMVVEVSTHDHTTMAFSSPDPGYSLPILECAAGIAYLSSLPEAQFQDVIAGLRAMELPNSRHALDLIAHGDLRQQVRAHGFATRSNVPYTRHPGRTSGIALPLFDGGEPIGAMTVIYFATAMRMAEAVNRLLPDMRDTARAIEASLADLPHP</sequence>
<evidence type="ECO:0000256" key="3">
    <source>
        <dbReference type="ARBA" id="ARBA00023163"/>
    </source>
</evidence>
<dbReference type="SMART" id="SM00346">
    <property type="entry name" value="HTH_ICLR"/>
    <property type="match status" value="1"/>
</dbReference>
<dbReference type="EMBL" id="JACIJH010000023">
    <property type="protein sequence ID" value="MBB5708641.1"/>
    <property type="molecule type" value="Genomic_DNA"/>
</dbReference>
<dbReference type="GO" id="GO:0003700">
    <property type="term" value="F:DNA-binding transcription factor activity"/>
    <property type="evidence" value="ECO:0007669"/>
    <property type="project" value="TreeGrafter"/>
</dbReference>
<dbReference type="Gene3D" id="3.30.450.40">
    <property type="match status" value="1"/>
</dbReference>
<protein>
    <submittedName>
        <fullName evidence="6">IclR family mhp operon transcriptional activator</fullName>
    </submittedName>
</protein>
<comment type="caution">
    <text evidence="6">The sequence shown here is derived from an EMBL/GenBank/DDBJ whole genome shotgun (WGS) entry which is preliminary data.</text>
</comment>
<keyword evidence="2" id="KW-0238">DNA-binding</keyword>
<evidence type="ECO:0000313" key="6">
    <source>
        <dbReference type="EMBL" id="MBB5708641.1"/>
    </source>
</evidence>
<dbReference type="InterPro" id="IPR050707">
    <property type="entry name" value="HTH_MetabolicPath_Reg"/>
</dbReference>
<dbReference type="Proteomes" id="UP000537161">
    <property type="component" value="Unassembled WGS sequence"/>
</dbReference>
<feature type="domain" description="IclR-ED" evidence="5">
    <location>
        <begin position="69"/>
        <end position="258"/>
    </location>
</feature>
<proteinExistence type="predicted"/>
<dbReference type="InterPro" id="IPR029016">
    <property type="entry name" value="GAF-like_dom_sf"/>
</dbReference>
<dbReference type="PROSITE" id="PS51078">
    <property type="entry name" value="ICLR_ED"/>
    <property type="match status" value="1"/>
</dbReference>
<keyword evidence="7" id="KW-1185">Reference proteome</keyword>
<evidence type="ECO:0000259" key="4">
    <source>
        <dbReference type="PROSITE" id="PS51077"/>
    </source>
</evidence>
<dbReference type="GO" id="GO:0045892">
    <property type="term" value="P:negative regulation of DNA-templated transcription"/>
    <property type="evidence" value="ECO:0007669"/>
    <property type="project" value="TreeGrafter"/>
</dbReference>
<keyword evidence="1" id="KW-0805">Transcription regulation</keyword>
<keyword evidence="3" id="KW-0804">Transcription</keyword>
<dbReference type="PANTHER" id="PTHR30136:SF23">
    <property type="entry name" value="DNA-BINDING TRANSCRIPTIONAL ACTIVATOR MHPR"/>
    <property type="match status" value="1"/>
</dbReference>
<dbReference type="InterPro" id="IPR036390">
    <property type="entry name" value="WH_DNA-bd_sf"/>
</dbReference>
<dbReference type="Pfam" id="PF01614">
    <property type="entry name" value="IclR_C"/>
    <property type="match status" value="1"/>
</dbReference>
<dbReference type="SUPFAM" id="SSF55781">
    <property type="entry name" value="GAF domain-like"/>
    <property type="match status" value="1"/>
</dbReference>
<dbReference type="AlphaFoldDB" id="A0A7W9B9D8"/>
<dbReference type="InterPro" id="IPR036388">
    <property type="entry name" value="WH-like_DNA-bd_sf"/>
</dbReference>
<dbReference type="InterPro" id="IPR014757">
    <property type="entry name" value="Tscrpt_reg_IclR_C"/>
</dbReference>
<reference evidence="6 7" key="1">
    <citation type="submission" date="2020-08" db="EMBL/GenBank/DDBJ databases">
        <title>Genomic Encyclopedia of Type Strains, Phase IV (KMG-IV): sequencing the most valuable type-strain genomes for metagenomic binning, comparative biology and taxonomic classification.</title>
        <authorList>
            <person name="Goeker M."/>
        </authorList>
    </citation>
    <scope>NUCLEOTIDE SEQUENCE [LARGE SCALE GENOMIC DNA]</scope>
    <source>
        <strain evidence="6 7">DSM 27163</strain>
    </source>
</reference>